<gene>
    <name evidence="5" type="ORF">GBAR_LOCUS29229</name>
</gene>
<comment type="caution">
    <text evidence="5">The sequence shown here is derived from an EMBL/GenBank/DDBJ whole genome shotgun (WGS) entry which is preliminary data.</text>
</comment>
<name>A0AA35TUS3_GEOBA</name>
<dbReference type="AlphaFoldDB" id="A0AA35TUS3"/>
<proteinExistence type="predicted"/>
<dbReference type="SMART" id="SM00248">
    <property type="entry name" value="ANK"/>
    <property type="match status" value="4"/>
</dbReference>
<keyword evidence="6" id="KW-1185">Reference proteome</keyword>
<feature type="repeat" description="ANK" evidence="3">
    <location>
        <begin position="129"/>
        <end position="161"/>
    </location>
</feature>
<dbReference type="SUPFAM" id="SSF48403">
    <property type="entry name" value="Ankyrin repeat"/>
    <property type="match status" value="1"/>
</dbReference>
<evidence type="ECO:0000256" key="2">
    <source>
        <dbReference type="ARBA" id="ARBA00023043"/>
    </source>
</evidence>
<dbReference type="Pfam" id="PF12796">
    <property type="entry name" value="Ank_2"/>
    <property type="match status" value="1"/>
</dbReference>
<keyword evidence="4" id="KW-1133">Transmembrane helix</keyword>
<feature type="repeat" description="ANK" evidence="3">
    <location>
        <begin position="29"/>
        <end position="61"/>
    </location>
</feature>
<evidence type="ECO:0000256" key="4">
    <source>
        <dbReference type="SAM" id="Phobius"/>
    </source>
</evidence>
<dbReference type="EMBL" id="CASHTH010004094">
    <property type="protein sequence ID" value="CAI8053436.1"/>
    <property type="molecule type" value="Genomic_DNA"/>
</dbReference>
<sequence length="251" mass="27630">TTIQIGLSWILPFFAKFIYYLLLCVSRQDGWSSLMSASQNGHVEVVDKLLQHGATVDLQDKDGWSSLMAASDNGHVGVVDKLIQHGATVDLHDKDGVSSLMVASEYGPVEVVDQLLQHGATVDLQRSNTGYTALMFACKGGHLDTVKVLMEHGADPLIRSLAGVTALGVASTNEFPDVCNELNQPDRTTDVEYPETSTEKEEVVEGKKVPKGDYKRYLKIRALRATLWRTGKRKVKRKVKAAIETLYSNLN</sequence>
<feature type="transmembrane region" description="Helical" evidence="4">
    <location>
        <begin position="6"/>
        <end position="25"/>
    </location>
</feature>
<keyword evidence="2 3" id="KW-0040">ANK repeat</keyword>
<keyword evidence="1" id="KW-0677">Repeat</keyword>
<evidence type="ECO:0000256" key="1">
    <source>
        <dbReference type="ARBA" id="ARBA00022737"/>
    </source>
</evidence>
<evidence type="ECO:0000313" key="5">
    <source>
        <dbReference type="EMBL" id="CAI8053436.1"/>
    </source>
</evidence>
<feature type="repeat" description="ANK" evidence="3">
    <location>
        <begin position="62"/>
        <end position="94"/>
    </location>
</feature>
<reference evidence="5" key="1">
    <citation type="submission" date="2023-03" db="EMBL/GenBank/DDBJ databases">
        <authorList>
            <person name="Steffen K."/>
            <person name="Cardenas P."/>
        </authorList>
    </citation>
    <scope>NUCLEOTIDE SEQUENCE</scope>
</reference>
<dbReference type="PROSITE" id="PS50297">
    <property type="entry name" value="ANK_REP_REGION"/>
    <property type="match status" value="4"/>
</dbReference>
<dbReference type="PROSITE" id="PS50088">
    <property type="entry name" value="ANK_REPEAT"/>
    <property type="match status" value="4"/>
</dbReference>
<evidence type="ECO:0000313" key="6">
    <source>
        <dbReference type="Proteomes" id="UP001174909"/>
    </source>
</evidence>
<evidence type="ECO:0000256" key="3">
    <source>
        <dbReference type="PROSITE-ProRule" id="PRU00023"/>
    </source>
</evidence>
<keyword evidence="4" id="KW-0472">Membrane</keyword>
<dbReference type="InterPro" id="IPR002110">
    <property type="entry name" value="Ankyrin_rpt"/>
</dbReference>
<dbReference type="InterPro" id="IPR036770">
    <property type="entry name" value="Ankyrin_rpt-contain_sf"/>
</dbReference>
<feature type="non-terminal residue" evidence="5">
    <location>
        <position position="1"/>
    </location>
</feature>
<keyword evidence="4" id="KW-0812">Transmembrane</keyword>
<dbReference type="PANTHER" id="PTHR24171">
    <property type="entry name" value="ANKYRIN REPEAT DOMAIN-CONTAINING PROTEIN 39-RELATED"/>
    <property type="match status" value="1"/>
</dbReference>
<accession>A0AA35TUS3</accession>
<dbReference type="Pfam" id="PF00023">
    <property type="entry name" value="Ank"/>
    <property type="match status" value="1"/>
</dbReference>
<organism evidence="5 6">
    <name type="scientific">Geodia barretti</name>
    <name type="common">Barrett's horny sponge</name>
    <dbReference type="NCBI Taxonomy" id="519541"/>
    <lineage>
        <taxon>Eukaryota</taxon>
        <taxon>Metazoa</taxon>
        <taxon>Porifera</taxon>
        <taxon>Demospongiae</taxon>
        <taxon>Heteroscleromorpha</taxon>
        <taxon>Tetractinellida</taxon>
        <taxon>Astrophorina</taxon>
        <taxon>Geodiidae</taxon>
        <taxon>Geodia</taxon>
    </lineage>
</organism>
<protein>
    <submittedName>
        <fullName evidence="5">Ankyrin-2</fullName>
    </submittedName>
</protein>
<dbReference type="Proteomes" id="UP001174909">
    <property type="component" value="Unassembled WGS sequence"/>
</dbReference>
<dbReference type="Gene3D" id="1.25.40.20">
    <property type="entry name" value="Ankyrin repeat-containing domain"/>
    <property type="match status" value="1"/>
</dbReference>
<feature type="repeat" description="ANK" evidence="3">
    <location>
        <begin position="95"/>
        <end position="127"/>
    </location>
</feature>